<evidence type="ECO:0000313" key="2">
    <source>
        <dbReference type="Proteomes" id="UP000008893"/>
    </source>
</evidence>
<organism evidence="1 2">
    <name type="scientific">Erwinia phage vB_EamP-S6</name>
    <dbReference type="NCBI Taxonomy" id="1051675"/>
    <lineage>
        <taxon>Viruses</taxon>
        <taxon>Duplodnaviria</taxon>
        <taxon>Heunggongvirae</taxon>
        <taxon>Uroviricota</taxon>
        <taxon>Caudoviricetes</taxon>
        <taxon>Schitoviridae</taxon>
        <taxon>Waedenswilvirus</taxon>
        <taxon>Waedenswilvirus S6</taxon>
    </lineage>
</organism>
<dbReference type="Proteomes" id="UP000008893">
    <property type="component" value="Segment"/>
</dbReference>
<reference evidence="1 2" key="1">
    <citation type="journal article" date="2011" name="Appl. Environ. Microbiol.">
        <title>Novel Virulent and Broad-Host-Range Erwinia amylovora Bacteriophages Reveal a High Degree of Mosaicism and a Relationship to Enterobacteriaceae Phages.</title>
        <authorList>
            <person name="Born Y."/>
            <person name="Fieseler L."/>
            <person name="Marazzi J."/>
            <person name="Lurz R."/>
            <person name="Duffy B."/>
            <person name="Loessner M.J."/>
        </authorList>
    </citation>
    <scope>NUCLEOTIDE SEQUENCE [LARGE SCALE GENOMIC DNA]</scope>
</reference>
<dbReference type="GeneID" id="14013737"/>
<proteinExistence type="predicted"/>
<name>G0YQE1_9CAUD</name>
<dbReference type="EMBL" id="HQ728266">
    <property type="protein sequence ID" value="AEJ81568.1"/>
    <property type="molecule type" value="Genomic_DNA"/>
</dbReference>
<protein>
    <submittedName>
        <fullName evidence="1">Gp049</fullName>
    </submittedName>
</protein>
<dbReference type="RefSeq" id="YP_007005785.1">
    <property type="nucleotide sequence ID" value="NC_019514.1"/>
</dbReference>
<dbReference type="OrthoDB" id="35478at10239"/>
<dbReference type="KEGG" id="vg:14013737"/>
<sequence length="203" mass="20914">MATPLANKTELQRDEAILAAIKNSGGGGGGSSVVDFELLLIQDSNGTTGIRREMYKDETVTVTYEKLDGSNWTPVQPVTLVSPALAPNAATAESQTTIINALQSLLSAVKMPTYSSVVGVSVATSTTGATWTVFGSQACAAFDLVNDSGTAIEYRRGGAGVAITIPAGASRLITGITNTNQIGVRRVDQSNTAATVKGEAFSV</sequence>
<evidence type="ECO:0000313" key="1">
    <source>
        <dbReference type="EMBL" id="AEJ81568.1"/>
    </source>
</evidence>
<accession>G0YQE1</accession>
<keyword evidence="2" id="KW-1185">Reference proteome</keyword>